<accession>A0ABX2ISP6</accession>
<comment type="caution">
    <text evidence="1">The sequence shown here is derived from an EMBL/GenBank/DDBJ whole genome shotgun (WGS) entry which is preliminary data.</text>
</comment>
<dbReference type="Proteomes" id="UP000777935">
    <property type="component" value="Unassembled WGS sequence"/>
</dbReference>
<proteinExistence type="predicted"/>
<gene>
    <name evidence="1" type="ORF">HRQ87_00280</name>
</gene>
<evidence type="ECO:0000313" key="2">
    <source>
        <dbReference type="Proteomes" id="UP000777935"/>
    </source>
</evidence>
<protein>
    <recommendedName>
        <fullName evidence="3">PhoP regulatory network protein YrbL</fullName>
    </recommendedName>
</protein>
<organism evidence="1 2">
    <name type="scientific">Parasulfitobacter algicola</name>
    <dbReference type="NCBI Taxonomy" id="2614809"/>
    <lineage>
        <taxon>Bacteria</taxon>
        <taxon>Pseudomonadati</taxon>
        <taxon>Pseudomonadota</taxon>
        <taxon>Alphaproteobacteria</taxon>
        <taxon>Rhodobacterales</taxon>
        <taxon>Roseobacteraceae</taxon>
        <taxon>Parasulfitobacter</taxon>
    </lineage>
</organism>
<dbReference type="Pfam" id="PF10707">
    <property type="entry name" value="YrbL-PhoP_reg"/>
    <property type="match status" value="1"/>
</dbReference>
<dbReference type="EMBL" id="JABUFE010000001">
    <property type="protein sequence ID" value="NSX53233.1"/>
    <property type="molecule type" value="Genomic_DNA"/>
</dbReference>
<dbReference type="InterPro" id="IPR019647">
    <property type="entry name" value="PhoP_reg_network_YrbL"/>
</dbReference>
<evidence type="ECO:0000313" key="1">
    <source>
        <dbReference type="EMBL" id="NSX53233.1"/>
    </source>
</evidence>
<sequence length="211" mass="24675">MLDLEKLQPIAKGGKKDVYQHPHDDGLLIKVISDRRQKKEACRGLWERLKKPSYTREYLREIDMVYRTVKKAGNYDKPLPIPSIIGLIHTSKGLGLTCEKICDGHGDLAQTLRQIIKQGEFDDIMLNKFNNFVQACFDLQVVTTDLMQDNVVYDRKNDCFRAIDGFGELTAIPLRVWFRSLNDRRLQQQFQVKFADRMAFNWNAKDRRFSF</sequence>
<name>A0ABX2ISP6_9RHOB</name>
<dbReference type="RefSeq" id="WP_174134360.1">
    <property type="nucleotide sequence ID" value="NZ_JABUFE010000001.1"/>
</dbReference>
<evidence type="ECO:0008006" key="3">
    <source>
        <dbReference type="Google" id="ProtNLM"/>
    </source>
</evidence>
<reference evidence="1 2" key="1">
    <citation type="submission" date="2020-06" db="EMBL/GenBank/DDBJ databases">
        <title>Sulfitobacter algicola sp. nov., isolated from green algae.</title>
        <authorList>
            <person name="Wang C."/>
        </authorList>
    </citation>
    <scope>NUCLEOTIDE SEQUENCE [LARGE SCALE GENOMIC DNA]</scope>
    <source>
        <strain evidence="1 2">1151</strain>
    </source>
</reference>
<keyword evidence="2" id="KW-1185">Reference proteome</keyword>